<dbReference type="InterPro" id="IPR045443">
    <property type="entry name" value="DUF6504"/>
</dbReference>
<dbReference type="Proteomes" id="UP000836597">
    <property type="component" value="Chromosome"/>
</dbReference>
<evidence type="ECO:0000259" key="1">
    <source>
        <dbReference type="Pfam" id="PF20114"/>
    </source>
</evidence>
<accession>A0A8S0XUI5</accession>
<protein>
    <recommendedName>
        <fullName evidence="1">DUF6504 domain-containing protein</fullName>
    </recommendedName>
</protein>
<organism evidence="2">
    <name type="scientific">Acididesulfobacillus acetoxydans</name>
    <dbReference type="NCBI Taxonomy" id="1561005"/>
    <lineage>
        <taxon>Bacteria</taxon>
        <taxon>Bacillati</taxon>
        <taxon>Bacillota</taxon>
        <taxon>Clostridia</taxon>
        <taxon>Eubacteriales</taxon>
        <taxon>Peptococcaceae</taxon>
        <taxon>Acididesulfobacillus</taxon>
    </lineage>
</organism>
<name>A0A8S0XUI5_9FIRM</name>
<feature type="domain" description="DUF6504" evidence="1">
    <location>
        <begin position="17"/>
        <end position="75"/>
    </location>
</feature>
<dbReference type="EMBL" id="CDGJ01000033">
    <property type="protein sequence ID" value="CEJ06728.1"/>
    <property type="molecule type" value="Genomic_DNA"/>
</dbReference>
<evidence type="ECO:0000313" key="2">
    <source>
        <dbReference type="EMBL" id="CAA7599467.1"/>
    </source>
</evidence>
<keyword evidence="4" id="KW-1185">Reference proteome</keyword>
<dbReference type="KEGG" id="aacx:DEACI_0089"/>
<dbReference type="RefSeq" id="WP_240983270.1">
    <property type="nucleotide sequence ID" value="NZ_CDGJ01000033.1"/>
</dbReference>
<reference evidence="3" key="1">
    <citation type="submission" date="2014-11" db="EMBL/GenBank/DDBJ databases">
        <authorList>
            <person name="Hornung B.V."/>
        </authorList>
    </citation>
    <scope>NUCLEOTIDE SEQUENCE</scope>
    <source>
        <strain evidence="3">INE</strain>
    </source>
</reference>
<sequence length="77" mass="9290">MLFAEIRVVTAGNRLVRFQWKGGWYAVTSVEDEWVDTGEWWHEEGEKTFYRVSSGTSVFELYFDAKEKGWYMYRVYD</sequence>
<dbReference type="EMBL" id="LR746496">
    <property type="protein sequence ID" value="CAA7599467.1"/>
    <property type="molecule type" value="Genomic_DNA"/>
</dbReference>
<dbReference type="Proteomes" id="UP001071230">
    <property type="component" value="Unassembled WGS sequence"/>
</dbReference>
<reference evidence="2" key="2">
    <citation type="submission" date="2020-01" db="EMBL/GenBank/DDBJ databases">
        <authorList>
            <person name="Hornung B."/>
        </authorList>
    </citation>
    <scope>NUCLEOTIDE SEQUENCE</scope>
    <source>
        <strain evidence="2">PacBioINE</strain>
    </source>
</reference>
<dbReference type="Pfam" id="PF20114">
    <property type="entry name" value="DUF6504"/>
    <property type="match status" value="1"/>
</dbReference>
<dbReference type="AlphaFoldDB" id="A0A8S0XUI5"/>
<evidence type="ECO:0000313" key="4">
    <source>
        <dbReference type="Proteomes" id="UP001071230"/>
    </source>
</evidence>
<gene>
    <name evidence="2" type="ORF">DEACI_0089</name>
    <name evidence="3" type="ORF">DEACI_1178</name>
</gene>
<proteinExistence type="predicted"/>
<evidence type="ECO:0000313" key="3">
    <source>
        <dbReference type="EMBL" id="CEJ06728.1"/>
    </source>
</evidence>